<feature type="compositionally biased region" description="Basic and acidic residues" evidence="7">
    <location>
        <begin position="464"/>
        <end position="475"/>
    </location>
</feature>
<evidence type="ECO:0000256" key="2">
    <source>
        <dbReference type="ARBA" id="ARBA00022603"/>
    </source>
</evidence>
<evidence type="ECO:0000313" key="9">
    <source>
        <dbReference type="EMBL" id="KAK7043233.1"/>
    </source>
</evidence>
<dbReference type="PANTHER" id="PTHR13271:SF34">
    <property type="entry name" value="N-LYSINE METHYLTRANSFERASE SETD6"/>
    <property type="match status" value="1"/>
</dbReference>
<keyword evidence="2 6" id="KW-0489">Methyltransferase</keyword>
<dbReference type="InterPro" id="IPR044430">
    <property type="entry name" value="SETD6_SET"/>
</dbReference>
<comment type="similarity">
    <text evidence="6">Belongs to the class V-like SAM-binding methyltransferase superfamily. Histone-lysine methyltransferase family. SETD6 subfamily.</text>
</comment>
<evidence type="ECO:0000256" key="6">
    <source>
        <dbReference type="PIRNR" id="PIRNR011771"/>
    </source>
</evidence>
<dbReference type="InterPro" id="IPR050600">
    <property type="entry name" value="SETD3_SETD6_MTase"/>
</dbReference>
<feature type="compositionally biased region" description="Acidic residues" evidence="7">
    <location>
        <begin position="217"/>
        <end position="237"/>
    </location>
</feature>
<feature type="region of interest" description="Disordered" evidence="7">
    <location>
        <begin position="192"/>
        <end position="238"/>
    </location>
</feature>
<dbReference type="InterPro" id="IPR036464">
    <property type="entry name" value="Rubisco_LSMT_subst-bd_sf"/>
</dbReference>
<organism evidence="9 10">
    <name type="scientific">Paramarasmius palmivorus</name>
    <dbReference type="NCBI Taxonomy" id="297713"/>
    <lineage>
        <taxon>Eukaryota</taxon>
        <taxon>Fungi</taxon>
        <taxon>Dikarya</taxon>
        <taxon>Basidiomycota</taxon>
        <taxon>Agaricomycotina</taxon>
        <taxon>Agaricomycetes</taxon>
        <taxon>Agaricomycetidae</taxon>
        <taxon>Agaricales</taxon>
        <taxon>Marasmiineae</taxon>
        <taxon>Marasmiaceae</taxon>
        <taxon>Paramarasmius</taxon>
    </lineage>
</organism>
<dbReference type="Proteomes" id="UP001383192">
    <property type="component" value="Unassembled WGS sequence"/>
</dbReference>
<dbReference type="FunFam" id="3.90.1410.10:FF:000007">
    <property type="entry name" value="Ribosomal lysine N-methyltransferase 4"/>
    <property type="match status" value="1"/>
</dbReference>
<evidence type="ECO:0000256" key="3">
    <source>
        <dbReference type="ARBA" id="ARBA00022679"/>
    </source>
</evidence>
<comment type="caution">
    <text evidence="9">The sequence shown here is derived from an EMBL/GenBank/DDBJ whole genome shotgun (WGS) entry which is preliminary data.</text>
</comment>
<keyword evidence="4 6" id="KW-0949">S-adenosyl-L-methionine</keyword>
<dbReference type="GO" id="GO:0005634">
    <property type="term" value="C:nucleus"/>
    <property type="evidence" value="ECO:0007669"/>
    <property type="project" value="UniProtKB-SubCell"/>
</dbReference>
<keyword evidence="3 6" id="KW-0808">Transferase</keyword>
<evidence type="ECO:0000256" key="1">
    <source>
        <dbReference type="ARBA" id="ARBA00004123"/>
    </source>
</evidence>
<dbReference type="PROSITE" id="PS50280">
    <property type="entry name" value="SET"/>
    <property type="match status" value="1"/>
</dbReference>
<reference evidence="9 10" key="1">
    <citation type="submission" date="2024-01" db="EMBL/GenBank/DDBJ databases">
        <title>A draft genome for a cacao thread blight-causing isolate of Paramarasmius palmivorus.</title>
        <authorList>
            <person name="Baruah I.K."/>
            <person name="Bukari Y."/>
            <person name="Amoako-Attah I."/>
            <person name="Meinhardt L.W."/>
            <person name="Bailey B.A."/>
            <person name="Cohen S.P."/>
        </authorList>
    </citation>
    <scope>NUCLEOTIDE SEQUENCE [LARGE SCALE GENOMIC DNA]</scope>
    <source>
        <strain evidence="9 10">GH-12</strain>
    </source>
</reference>
<comment type="function">
    <text evidence="6">S-adenosyl-L-methionine-dependent protein-lysine N-methyltransferase that monomethylates 60S ribosomal protein L42.</text>
</comment>
<sequence length="486" mass="54427">MATSELSGFLDWFTRNGGTLDNDSVGFTDFPPLDGGRGAIALKDIPEGNTLFTIPRSLTLSTRTCSLVKLLGQDIWKRYKLDEGWAGLILCMMWESAQGPTSQWADYLATLPTTFDTPMFWSDADLDKLKGTTVLEKLGRKDAERDYNDKLLPASRPDLFAPDLHSVYYTLEQYHVMGSRILSRSFDVERWESGGEEDEAANTSSASMMDVDQPEPPQDESATETKEEIEEEEEDPIDVSMVPIADLLNARYGSENAKLFHEKTLLRMVSTKPIKTGEQIWNTYGDLPNAELLRRYGHVDLLLLPDGTKGNPGDVAEIRADLVVSAVTQFAGTSAESCAERIDWYLEEGGEDLLAIESNGELPSSLVLLIQILVLPDKEWQKLQQRRKLTKSKPDTVVLGIVHSLLEARIAQYPTEENESSLEEMTLNIRHATVVRRGELKILHALLARVETLLAAEANANNKRKADVEEPETSKNTRKRKTKLRK</sequence>
<protein>
    <recommendedName>
        <fullName evidence="6">Ribosomal lysine N-methyltransferase 4</fullName>
        <ecNumber evidence="6">2.1.1.-</ecNumber>
    </recommendedName>
</protein>
<dbReference type="InterPro" id="IPR001214">
    <property type="entry name" value="SET_dom"/>
</dbReference>
<dbReference type="GO" id="GO:0032259">
    <property type="term" value="P:methylation"/>
    <property type="evidence" value="ECO:0007669"/>
    <property type="project" value="UniProtKB-KW"/>
</dbReference>
<feature type="region of interest" description="Disordered" evidence="7">
    <location>
        <begin position="461"/>
        <end position="486"/>
    </location>
</feature>
<feature type="compositionally biased region" description="Basic residues" evidence="7">
    <location>
        <begin position="476"/>
        <end position="486"/>
    </location>
</feature>
<keyword evidence="5 6" id="KW-0539">Nucleus</keyword>
<dbReference type="Gene3D" id="3.90.1420.10">
    <property type="entry name" value="Rubisco LSMT, substrate-binding domain"/>
    <property type="match status" value="1"/>
</dbReference>
<feature type="domain" description="SET" evidence="8">
    <location>
        <begin position="23"/>
        <end position="285"/>
    </location>
</feature>
<dbReference type="AlphaFoldDB" id="A0AAW0CTL5"/>
<proteinExistence type="inferred from homology"/>
<dbReference type="EMBL" id="JAYKXP010000029">
    <property type="protein sequence ID" value="KAK7043233.1"/>
    <property type="molecule type" value="Genomic_DNA"/>
</dbReference>
<name>A0AAW0CTL5_9AGAR</name>
<evidence type="ECO:0000256" key="4">
    <source>
        <dbReference type="ARBA" id="ARBA00022691"/>
    </source>
</evidence>
<dbReference type="InterPro" id="IPR046341">
    <property type="entry name" value="SET_dom_sf"/>
</dbReference>
<dbReference type="PIRSF" id="PIRSF011771">
    <property type="entry name" value="RMS1_SET"/>
    <property type="match status" value="1"/>
</dbReference>
<keyword evidence="10" id="KW-1185">Reference proteome</keyword>
<dbReference type="EC" id="2.1.1.-" evidence="6"/>
<dbReference type="CDD" id="cd19178">
    <property type="entry name" value="SET_SETD6"/>
    <property type="match status" value="1"/>
</dbReference>
<dbReference type="GO" id="GO:0016279">
    <property type="term" value="F:protein-lysine N-methyltransferase activity"/>
    <property type="evidence" value="ECO:0007669"/>
    <property type="project" value="UniProtKB-UniRule"/>
</dbReference>
<dbReference type="Gene3D" id="3.90.1410.10">
    <property type="entry name" value="set domain protein methyltransferase, domain 1"/>
    <property type="match status" value="1"/>
</dbReference>
<dbReference type="PANTHER" id="PTHR13271">
    <property type="entry name" value="UNCHARACTERIZED PUTATIVE METHYLTRANSFERASE"/>
    <property type="match status" value="1"/>
</dbReference>
<evidence type="ECO:0000259" key="8">
    <source>
        <dbReference type="PROSITE" id="PS50280"/>
    </source>
</evidence>
<dbReference type="InterPro" id="IPR011383">
    <property type="entry name" value="N-lys_methylase_SETD6"/>
</dbReference>
<evidence type="ECO:0000256" key="7">
    <source>
        <dbReference type="SAM" id="MobiDB-lite"/>
    </source>
</evidence>
<gene>
    <name evidence="9" type="primary">RMS1</name>
    <name evidence="9" type="ORF">VNI00_008587</name>
</gene>
<dbReference type="SUPFAM" id="SSF81822">
    <property type="entry name" value="RuBisCo LSMT C-terminal, substrate-binding domain"/>
    <property type="match status" value="1"/>
</dbReference>
<accession>A0AAW0CTL5</accession>
<evidence type="ECO:0000313" key="10">
    <source>
        <dbReference type="Proteomes" id="UP001383192"/>
    </source>
</evidence>
<comment type="subcellular location">
    <subcellularLocation>
        <location evidence="1 6">Nucleus</location>
    </subcellularLocation>
</comment>
<dbReference type="SUPFAM" id="SSF82199">
    <property type="entry name" value="SET domain"/>
    <property type="match status" value="1"/>
</dbReference>
<evidence type="ECO:0000256" key="5">
    <source>
        <dbReference type="ARBA" id="ARBA00023242"/>
    </source>
</evidence>